<keyword evidence="3" id="KW-1185">Reference proteome</keyword>
<evidence type="ECO:0000313" key="3">
    <source>
        <dbReference type="Proteomes" id="UP000535838"/>
    </source>
</evidence>
<comment type="caution">
    <text evidence="2">The sequence shown here is derived from an EMBL/GenBank/DDBJ whole genome shotgun (WGS) entry which is preliminary data.</text>
</comment>
<gene>
    <name evidence="2" type="ORF">H7B67_10350</name>
</gene>
<dbReference type="GO" id="GO:0016853">
    <property type="term" value="F:isomerase activity"/>
    <property type="evidence" value="ECO:0007669"/>
    <property type="project" value="UniProtKB-KW"/>
</dbReference>
<dbReference type="AlphaFoldDB" id="A0A841SU24"/>
<name>A0A841SU24_9BACL</name>
<feature type="domain" description="Xylose isomerase-like TIM barrel" evidence="1">
    <location>
        <begin position="48"/>
        <end position="254"/>
    </location>
</feature>
<dbReference type="Gene3D" id="3.20.20.150">
    <property type="entry name" value="Divalent-metal-dependent TIM barrel enzymes"/>
    <property type="match status" value="1"/>
</dbReference>
<dbReference type="EMBL" id="JACJVQ010000007">
    <property type="protein sequence ID" value="MBB6634509.1"/>
    <property type="molecule type" value="Genomic_DNA"/>
</dbReference>
<accession>A0A841SU24</accession>
<sequence>MSYLSVSTWSLHRLLGPLRWTVWNSASGTHETQVQEQPLVHELLELPAEAAKRGFAAVEICHFHFPSTEAAYLARLRGAFAAAGVSLDTLLLDYGDLTSTDGRRAMADLEFAKRWIDVAAACGAKRIRIIAGEAPPTDEDAIRRSASALGELASYGDDRNVRVVTENFKALTSTGSSSLRLLERTGEEVGFITDFGNYAGEKKYEDIALLSPRSVSVHAKANYDEAGLPEEEEFRRCLDASRRSGFDGAYVLIYDGPGDMWEGLERVRRIVEPYVNT</sequence>
<dbReference type="InterPro" id="IPR050312">
    <property type="entry name" value="IolE/XylAMocC-like"/>
</dbReference>
<dbReference type="InterPro" id="IPR013022">
    <property type="entry name" value="Xyl_isomerase-like_TIM-brl"/>
</dbReference>
<evidence type="ECO:0000313" key="2">
    <source>
        <dbReference type="EMBL" id="MBB6634509.1"/>
    </source>
</evidence>
<dbReference type="Proteomes" id="UP000535838">
    <property type="component" value="Unassembled WGS sequence"/>
</dbReference>
<dbReference type="RefSeq" id="WP_185119747.1">
    <property type="nucleotide sequence ID" value="NZ_JACJVQ010000007.1"/>
</dbReference>
<reference evidence="2 3" key="1">
    <citation type="submission" date="2020-08" db="EMBL/GenBank/DDBJ databases">
        <title>Cohnella phylogeny.</title>
        <authorList>
            <person name="Dunlap C."/>
        </authorList>
    </citation>
    <scope>NUCLEOTIDE SEQUENCE [LARGE SCALE GENOMIC DNA]</scope>
    <source>
        <strain evidence="2 3">DSM 25241</strain>
    </source>
</reference>
<dbReference type="PANTHER" id="PTHR12110:SF53">
    <property type="entry name" value="BLR5974 PROTEIN"/>
    <property type="match status" value="1"/>
</dbReference>
<proteinExistence type="predicted"/>
<keyword evidence="2" id="KW-0413">Isomerase</keyword>
<evidence type="ECO:0000259" key="1">
    <source>
        <dbReference type="Pfam" id="PF01261"/>
    </source>
</evidence>
<dbReference type="Pfam" id="PF01261">
    <property type="entry name" value="AP_endonuc_2"/>
    <property type="match status" value="1"/>
</dbReference>
<dbReference type="InterPro" id="IPR036237">
    <property type="entry name" value="Xyl_isomerase-like_sf"/>
</dbReference>
<protein>
    <submittedName>
        <fullName evidence="2">Sugar phosphate isomerase/epimerase</fullName>
    </submittedName>
</protein>
<dbReference type="SUPFAM" id="SSF51658">
    <property type="entry name" value="Xylose isomerase-like"/>
    <property type="match status" value="1"/>
</dbReference>
<dbReference type="PANTHER" id="PTHR12110">
    <property type="entry name" value="HYDROXYPYRUVATE ISOMERASE"/>
    <property type="match status" value="1"/>
</dbReference>
<organism evidence="2 3">
    <name type="scientific">Cohnella thailandensis</name>
    <dbReference type="NCBI Taxonomy" id="557557"/>
    <lineage>
        <taxon>Bacteria</taxon>
        <taxon>Bacillati</taxon>
        <taxon>Bacillota</taxon>
        <taxon>Bacilli</taxon>
        <taxon>Bacillales</taxon>
        <taxon>Paenibacillaceae</taxon>
        <taxon>Cohnella</taxon>
    </lineage>
</organism>